<dbReference type="InterPro" id="IPR024524">
    <property type="entry name" value="DUF3800"/>
</dbReference>
<dbReference type="EMBL" id="NFDL01000117">
    <property type="protein sequence ID" value="OTY35373.1"/>
    <property type="molecule type" value="Genomic_DNA"/>
</dbReference>
<organism evidence="1 2">
    <name type="scientific">Bacillus thuringiensis serovar pingluonsis</name>
    <dbReference type="NCBI Taxonomy" id="180881"/>
    <lineage>
        <taxon>Bacteria</taxon>
        <taxon>Bacillati</taxon>
        <taxon>Bacillota</taxon>
        <taxon>Bacilli</taxon>
        <taxon>Bacillales</taxon>
        <taxon>Bacillaceae</taxon>
        <taxon>Bacillus</taxon>
        <taxon>Bacillus cereus group</taxon>
    </lineage>
</organism>
<protein>
    <recommendedName>
        <fullName evidence="3">DUF3800 domain-containing protein</fullName>
    </recommendedName>
</protein>
<accession>A0A243AYP0</accession>
<name>A0A243AYP0_BACTU</name>
<dbReference type="AlphaFoldDB" id="A0A243AYP0"/>
<reference evidence="1 2" key="1">
    <citation type="submission" date="2016-10" db="EMBL/GenBank/DDBJ databases">
        <title>Comparative genomics of Bacillus thuringiensis reveals a path to pathogens against multiple invertebrate hosts.</title>
        <authorList>
            <person name="Zheng J."/>
            <person name="Gao Q."/>
            <person name="Liu H."/>
            <person name="Peng D."/>
            <person name="Ruan L."/>
            <person name="Sun M."/>
        </authorList>
    </citation>
    <scope>NUCLEOTIDE SEQUENCE [LARGE SCALE GENOMIC DNA]</scope>
    <source>
        <strain evidence="1">BGSC 4BX1</strain>
    </source>
</reference>
<evidence type="ECO:0008006" key="3">
    <source>
        <dbReference type="Google" id="ProtNLM"/>
    </source>
</evidence>
<proteinExistence type="predicted"/>
<comment type="caution">
    <text evidence="1">The sequence shown here is derived from an EMBL/GenBank/DDBJ whole genome shotgun (WGS) entry which is preliminary data.</text>
</comment>
<evidence type="ECO:0000313" key="2">
    <source>
        <dbReference type="Proteomes" id="UP000195089"/>
    </source>
</evidence>
<dbReference type="Pfam" id="PF12686">
    <property type="entry name" value="DUF3800"/>
    <property type="match status" value="1"/>
</dbReference>
<gene>
    <name evidence="1" type="ORF">BK742_26340</name>
</gene>
<sequence length="222" mass="25693">MGKKVILNFDESGNMGRKGRYFTIACVEMESSTKPLTNVMKRAVLKTKKTFSEYQNVNEVKASDSTPIIKDYILRKIASKDIKIRYIVADLLHVKQELKDDENLLYNYLLQFVILGVVKGQSDSLSELEINLDKRTIKVKSTNSFAEYIKTKLNYEMDLGLKISVNYIESQNSYAIQAADFVANAISAKYEYQYCYYYDLLTEKIEQSEKFPRVNFGREKNI</sequence>
<evidence type="ECO:0000313" key="1">
    <source>
        <dbReference type="EMBL" id="OTY35373.1"/>
    </source>
</evidence>
<dbReference type="Proteomes" id="UP000195089">
    <property type="component" value="Unassembled WGS sequence"/>
</dbReference>
<dbReference type="RefSeq" id="WP_088120616.1">
    <property type="nucleotide sequence ID" value="NZ_NFDL01000117.1"/>
</dbReference>